<feature type="compositionally biased region" description="Low complexity" evidence="2">
    <location>
        <begin position="313"/>
        <end position="325"/>
    </location>
</feature>
<dbReference type="Gene3D" id="2.60.120.260">
    <property type="entry name" value="Galactose-binding domain-like"/>
    <property type="match status" value="1"/>
</dbReference>
<evidence type="ECO:0000313" key="6">
    <source>
        <dbReference type="Proteomes" id="UP000664859"/>
    </source>
</evidence>
<keyword evidence="1" id="KW-0245">EGF-like domain</keyword>
<protein>
    <recommendedName>
        <fullName evidence="4">EGF-like domain-containing protein</fullName>
    </recommendedName>
</protein>
<dbReference type="OrthoDB" id="9998912at2759"/>
<feature type="domain" description="EGF-like" evidence="4">
    <location>
        <begin position="70"/>
        <end position="104"/>
    </location>
</feature>
<feature type="region of interest" description="Disordered" evidence="2">
    <location>
        <begin position="188"/>
        <end position="260"/>
    </location>
</feature>
<proteinExistence type="predicted"/>
<evidence type="ECO:0000256" key="1">
    <source>
        <dbReference type="PROSITE-ProRule" id="PRU00076"/>
    </source>
</evidence>
<dbReference type="Proteomes" id="UP000664859">
    <property type="component" value="Unassembled WGS sequence"/>
</dbReference>
<dbReference type="PROSITE" id="PS00022">
    <property type="entry name" value="EGF_1"/>
    <property type="match status" value="1"/>
</dbReference>
<feature type="compositionally biased region" description="Gly residues" evidence="2">
    <location>
        <begin position="232"/>
        <end position="253"/>
    </location>
</feature>
<keyword evidence="1" id="KW-1015">Disulfide bond</keyword>
<keyword evidence="3" id="KW-0812">Transmembrane</keyword>
<evidence type="ECO:0000313" key="5">
    <source>
        <dbReference type="EMBL" id="KAG5187542.1"/>
    </source>
</evidence>
<gene>
    <name evidence="5" type="ORF">JKP88DRAFT_353727</name>
</gene>
<organism evidence="5 6">
    <name type="scientific">Tribonema minus</name>
    <dbReference type="NCBI Taxonomy" id="303371"/>
    <lineage>
        <taxon>Eukaryota</taxon>
        <taxon>Sar</taxon>
        <taxon>Stramenopiles</taxon>
        <taxon>Ochrophyta</taxon>
        <taxon>PX clade</taxon>
        <taxon>Xanthophyceae</taxon>
        <taxon>Tribonematales</taxon>
        <taxon>Tribonemataceae</taxon>
        <taxon>Tribonema</taxon>
    </lineage>
</organism>
<feature type="compositionally biased region" description="Acidic residues" evidence="2">
    <location>
        <begin position="387"/>
        <end position="397"/>
    </location>
</feature>
<keyword evidence="3" id="KW-1133">Transmembrane helix</keyword>
<sequence length="397" mass="39954">MIRQPEVCQSGTADAGVDAVSVPPETEEAGSKEQQQHQQQQQQQGAAHQQQTSAAPEVPEKKPVQTTKPAAVACDPGTTCNEHGRCEQDGSCKCDNPWTGADCSQDPCAERSSSCGACKDAAVLGGLSCMWDAESATCFAIALNPETGKPPPFECPAAAPGGPFALVALLVAAAGGAYCWLKRRRRRAGGGGGDSAPTARYTPVPQADSGGVHAAAAAADGWEDWESDGGGEVELGVRRGGGGPGTPAQGGGAPRSSTDAGMKAAIAASLHDAPPQALPLPQRQHSNGSTGDAGAAPLKRGHAPMPLRGGGAAAATGAPRSGATAEPRRSSSEPAPTEDDDLFAELGIEARPVFRPPPVSALRAPTTSRVSSLAALSPEPGGGAGGEWDDGLDDLDT</sequence>
<comment type="caution">
    <text evidence="1">Lacks conserved residue(s) required for the propagation of feature annotation.</text>
</comment>
<name>A0A836CIR7_9STRA</name>
<dbReference type="PROSITE" id="PS50026">
    <property type="entry name" value="EGF_3"/>
    <property type="match status" value="1"/>
</dbReference>
<keyword evidence="6" id="KW-1185">Reference proteome</keyword>
<feature type="region of interest" description="Disordered" evidence="2">
    <location>
        <begin position="1"/>
        <end position="70"/>
    </location>
</feature>
<evidence type="ECO:0000256" key="3">
    <source>
        <dbReference type="SAM" id="Phobius"/>
    </source>
</evidence>
<dbReference type="AlphaFoldDB" id="A0A836CIR7"/>
<comment type="caution">
    <text evidence="5">The sequence shown here is derived from an EMBL/GenBank/DDBJ whole genome shotgun (WGS) entry which is preliminary data.</text>
</comment>
<evidence type="ECO:0000259" key="4">
    <source>
        <dbReference type="PROSITE" id="PS50026"/>
    </source>
</evidence>
<feature type="compositionally biased region" description="Acidic residues" evidence="2">
    <location>
        <begin position="221"/>
        <end position="231"/>
    </location>
</feature>
<feature type="transmembrane region" description="Helical" evidence="3">
    <location>
        <begin position="161"/>
        <end position="181"/>
    </location>
</feature>
<accession>A0A836CIR7</accession>
<dbReference type="InterPro" id="IPR000742">
    <property type="entry name" value="EGF"/>
</dbReference>
<keyword evidence="3" id="KW-0472">Membrane</keyword>
<evidence type="ECO:0000256" key="2">
    <source>
        <dbReference type="SAM" id="MobiDB-lite"/>
    </source>
</evidence>
<dbReference type="PROSITE" id="PS01186">
    <property type="entry name" value="EGF_2"/>
    <property type="match status" value="1"/>
</dbReference>
<feature type="compositionally biased region" description="Low complexity" evidence="2">
    <location>
        <begin position="36"/>
        <end position="51"/>
    </location>
</feature>
<feature type="disulfide bond" evidence="1">
    <location>
        <begin position="94"/>
        <end position="103"/>
    </location>
</feature>
<feature type="region of interest" description="Disordered" evidence="2">
    <location>
        <begin position="274"/>
        <end position="397"/>
    </location>
</feature>
<reference evidence="5" key="1">
    <citation type="submission" date="2021-02" db="EMBL/GenBank/DDBJ databases">
        <title>First Annotated Genome of the Yellow-green Alga Tribonema minus.</title>
        <authorList>
            <person name="Mahan K.M."/>
        </authorList>
    </citation>
    <scope>NUCLEOTIDE SEQUENCE</scope>
    <source>
        <strain evidence="5">UTEX B ZZ1240</strain>
    </source>
</reference>
<dbReference type="EMBL" id="JAFCMP010000089">
    <property type="protein sequence ID" value="KAG5187542.1"/>
    <property type="molecule type" value="Genomic_DNA"/>
</dbReference>
<dbReference type="Pfam" id="PF23106">
    <property type="entry name" value="EGF_Teneurin"/>
    <property type="match status" value="1"/>
</dbReference>